<dbReference type="Pfam" id="PF01464">
    <property type="entry name" value="SLT"/>
    <property type="match status" value="1"/>
</dbReference>
<dbReference type="SUPFAM" id="SSF53955">
    <property type="entry name" value="Lysozyme-like"/>
    <property type="match status" value="1"/>
</dbReference>
<feature type="domain" description="Transglycosylase SLT" evidence="3">
    <location>
        <begin position="156"/>
        <end position="226"/>
    </location>
</feature>
<dbReference type="InterPro" id="IPR008258">
    <property type="entry name" value="Transglycosylase_SLT_dom_1"/>
</dbReference>
<evidence type="ECO:0000313" key="4">
    <source>
        <dbReference type="EMBL" id="GAA5067794.1"/>
    </source>
</evidence>
<protein>
    <recommendedName>
        <fullName evidence="3">Transglycosylase SLT domain-containing protein</fullName>
    </recommendedName>
</protein>
<dbReference type="Proteomes" id="UP001499910">
    <property type="component" value="Unassembled WGS sequence"/>
</dbReference>
<organism evidence="4 5">
    <name type="scientific">[Roseibacterium] beibuensis</name>
    <dbReference type="NCBI Taxonomy" id="1193142"/>
    <lineage>
        <taxon>Bacteria</taxon>
        <taxon>Pseudomonadati</taxon>
        <taxon>Pseudomonadota</taxon>
        <taxon>Alphaproteobacteria</taxon>
        <taxon>Rhodobacterales</taxon>
        <taxon>Roseobacteraceae</taxon>
        <taxon>Roseicyclus</taxon>
    </lineage>
</organism>
<proteinExistence type="inferred from homology"/>
<evidence type="ECO:0000259" key="3">
    <source>
        <dbReference type="Pfam" id="PF01464"/>
    </source>
</evidence>
<evidence type="ECO:0000313" key="5">
    <source>
        <dbReference type="Proteomes" id="UP001499910"/>
    </source>
</evidence>
<gene>
    <name evidence="4" type="ORF">GCM10023209_07770</name>
</gene>
<keyword evidence="5" id="KW-1185">Reference proteome</keyword>
<comment type="caution">
    <text evidence="4">The sequence shown here is derived from an EMBL/GenBank/DDBJ whole genome shotgun (WGS) entry which is preliminary data.</text>
</comment>
<dbReference type="InterPro" id="IPR023346">
    <property type="entry name" value="Lysozyme-like_dom_sf"/>
</dbReference>
<accession>A0ABP9KZ33</accession>
<dbReference type="Gene3D" id="1.10.530.10">
    <property type="match status" value="1"/>
</dbReference>
<feature type="chain" id="PRO_5045982566" description="Transglycosylase SLT domain-containing protein" evidence="2">
    <location>
        <begin position="29"/>
        <end position="315"/>
    </location>
</feature>
<comment type="similarity">
    <text evidence="1">Belongs to the virb1 family.</text>
</comment>
<dbReference type="EMBL" id="BAABHW010000001">
    <property type="protein sequence ID" value="GAA5067794.1"/>
    <property type="molecule type" value="Genomic_DNA"/>
</dbReference>
<reference evidence="5" key="1">
    <citation type="journal article" date="2019" name="Int. J. Syst. Evol. Microbiol.">
        <title>The Global Catalogue of Microorganisms (GCM) 10K type strain sequencing project: providing services to taxonomists for standard genome sequencing and annotation.</title>
        <authorList>
            <consortium name="The Broad Institute Genomics Platform"/>
            <consortium name="The Broad Institute Genome Sequencing Center for Infectious Disease"/>
            <person name="Wu L."/>
            <person name="Ma J."/>
        </authorList>
    </citation>
    <scope>NUCLEOTIDE SEQUENCE [LARGE SCALE GENOMIC DNA]</scope>
    <source>
        <strain evidence="5">JCM 18015</strain>
    </source>
</reference>
<keyword evidence="2" id="KW-0732">Signal</keyword>
<name>A0ABP9KZ33_9RHOB</name>
<evidence type="ECO:0000256" key="1">
    <source>
        <dbReference type="ARBA" id="ARBA00009387"/>
    </source>
</evidence>
<dbReference type="RefSeq" id="WP_259546559.1">
    <property type="nucleotide sequence ID" value="NZ_BAABHW010000001.1"/>
</dbReference>
<sequence length="315" mass="33482">MAAKPLTKAVALAVCIVLAGLLPRPATAQDGPAGVLSLRPIPRPVAATPEVTPPSVPEVEVTAGQMALAPPLADADTPVSLPPEPEISALAPARSLRPRHREGWLVPAARWDEHPRGDRWTAAVMAALRGPGAPLLDTVPEDIEAWCPGYITADRGQRAAFWAGLISALAWHESTHNPRAVGGGGQWFGLVQIAPGTARWRNCDVTSAEALLDGSANLRCGIRIMGITVPRDNVVSEGMRGVAADWGPFHSRRKREDMRNWVRSQDYCQSATRPQMRPAGLAEAARPGGSVVMEAISGPMNRLSLRPVARPARAG</sequence>
<feature type="signal peptide" evidence="2">
    <location>
        <begin position="1"/>
        <end position="28"/>
    </location>
</feature>
<evidence type="ECO:0000256" key="2">
    <source>
        <dbReference type="SAM" id="SignalP"/>
    </source>
</evidence>